<evidence type="ECO:0000313" key="3">
    <source>
        <dbReference type="Proteomes" id="UP000299102"/>
    </source>
</evidence>
<comment type="caution">
    <text evidence="2">The sequence shown here is derived from an EMBL/GenBank/DDBJ whole genome shotgun (WGS) entry which is preliminary data.</text>
</comment>
<feature type="region of interest" description="Disordered" evidence="1">
    <location>
        <begin position="84"/>
        <end position="106"/>
    </location>
</feature>
<organism evidence="2 3">
    <name type="scientific">Eumeta variegata</name>
    <name type="common">Bagworm moth</name>
    <name type="synonym">Eumeta japonica</name>
    <dbReference type="NCBI Taxonomy" id="151549"/>
    <lineage>
        <taxon>Eukaryota</taxon>
        <taxon>Metazoa</taxon>
        <taxon>Ecdysozoa</taxon>
        <taxon>Arthropoda</taxon>
        <taxon>Hexapoda</taxon>
        <taxon>Insecta</taxon>
        <taxon>Pterygota</taxon>
        <taxon>Neoptera</taxon>
        <taxon>Endopterygota</taxon>
        <taxon>Lepidoptera</taxon>
        <taxon>Glossata</taxon>
        <taxon>Ditrysia</taxon>
        <taxon>Tineoidea</taxon>
        <taxon>Psychidae</taxon>
        <taxon>Oiketicinae</taxon>
        <taxon>Eumeta</taxon>
    </lineage>
</organism>
<protein>
    <submittedName>
        <fullName evidence="2">Uncharacterized protein</fullName>
    </submittedName>
</protein>
<gene>
    <name evidence="2" type="ORF">EVAR_62685_1</name>
</gene>
<accession>A0A4C1ZZZ2</accession>
<keyword evidence="3" id="KW-1185">Reference proteome</keyword>
<evidence type="ECO:0000313" key="2">
    <source>
        <dbReference type="EMBL" id="GBP92197.1"/>
    </source>
</evidence>
<proteinExistence type="predicted"/>
<name>A0A4C1ZZZ2_EUMVA</name>
<evidence type="ECO:0000256" key="1">
    <source>
        <dbReference type="SAM" id="MobiDB-lite"/>
    </source>
</evidence>
<dbReference type="EMBL" id="BGZK01002248">
    <property type="protein sequence ID" value="GBP92197.1"/>
    <property type="molecule type" value="Genomic_DNA"/>
</dbReference>
<reference evidence="2 3" key="1">
    <citation type="journal article" date="2019" name="Commun. Biol.">
        <title>The bagworm genome reveals a unique fibroin gene that provides high tensile strength.</title>
        <authorList>
            <person name="Kono N."/>
            <person name="Nakamura H."/>
            <person name="Ohtoshi R."/>
            <person name="Tomita M."/>
            <person name="Numata K."/>
            <person name="Arakawa K."/>
        </authorList>
    </citation>
    <scope>NUCLEOTIDE SEQUENCE [LARGE SCALE GENOMIC DNA]</scope>
</reference>
<dbReference type="Proteomes" id="UP000299102">
    <property type="component" value="Unassembled WGS sequence"/>
</dbReference>
<sequence length="106" mass="11546">MKTTRGAERTRTKERDSSLGRHAGPAVPRPGPSSRDPPWTIRAFDRNQIRRGEGNRPCAGCGSRLGGARLLSRRNAQPVPAELVNVPRHGTGSNTKPLEFIIGRTP</sequence>
<feature type="region of interest" description="Disordered" evidence="1">
    <location>
        <begin position="1"/>
        <end position="40"/>
    </location>
</feature>
<dbReference type="AlphaFoldDB" id="A0A4C1ZZZ2"/>
<feature type="compositionally biased region" description="Basic and acidic residues" evidence="1">
    <location>
        <begin position="1"/>
        <end position="19"/>
    </location>
</feature>